<sequence>MYSNHIFSTNIIANLSPPSHFNRFRRPTRDTRSPQSFAQVNPTTPGPWFYRPLQTKPESQTPPSTTRSSKDHANGRVEARENMTLLDIDNFELRSKVAQLMAVAPDLPIRDLYHLIIGSEGQFSKAKKHAIRLSKVPERHHPAAPPLPPSQQHAFNSHVDELMVKIDPNDPAFEWYEDEPAPELVSVRRSYASGSESNTKRSTDIDARKMTTPKKRLKQTAKTCSNIGIKRTKSALANPTHARETSSDREFVVADNVVHYLLGSDDTATPVGVINVSRLPRKVHDSAMLDVDDDGRDLDIDMQPHYAYNRDILKDA</sequence>
<name>A0A364MSY8_STELY</name>
<dbReference type="STRING" id="183478.A0A364MSY8"/>
<dbReference type="AlphaFoldDB" id="A0A364MSY8"/>
<keyword evidence="3" id="KW-1185">Reference proteome</keyword>
<feature type="compositionally biased region" description="Polar residues" evidence="1">
    <location>
        <begin position="33"/>
        <end position="43"/>
    </location>
</feature>
<feature type="region of interest" description="Disordered" evidence="1">
    <location>
        <begin position="18"/>
        <end position="77"/>
    </location>
</feature>
<dbReference type="EMBL" id="QGDH01000218">
    <property type="protein sequence ID" value="RAR02376.1"/>
    <property type="molecule type" value="Genomic_DNA"/>
</dbReference>
<feature type="compositionally biased region" description="Basic and acidic residues" evidence="1">
    <location>
        <begin position="68"/>
        <end position="77"/>
    </location>
</feature>
<accession>A0A364MSY8</accession>
<organism evidence="2 3">
    <name type="scientific">Stemphylium lycopersici</name>
    <name type="common">Tomato gray leaf spot disease fungus</name>
    <name type="synonym">Thyrospora lycopersici</name>
    <dbReference type="NCBI Taxonomy" id="183478"/>
    <lineage>
        <taxon>Eukaryota</taxon>
        <taxon>Fungi</taxon>
        <taxon>Dikarya</taxon>
        <taxon>Ascomycota</taxon>
        <taxon>Pezizomycotina</taxon>
        <taxon>Dothideomycetes</taxon>
        <taxon>Pleosporomycetidae</taxon>
        <taxon>Pleosporales</taxon>
        <taxon>Pleosporineae</taxon>
        <taxon>Pleosporaceae</taxon>
        <taxon>Stemphylium</taxon>
    </lineage>
</organism>
<evidence type="ECO:0000256" key="1">
    <source>
        <dbReference type="SAM" id="MobiDB-lite"/>
    </source>
</evidence>
<gene>
    <name evidence="2" type="ORF">DDE83_008598</name>
</gene>
<dbReference type="Proteomes" id="UP000249619">
    <property type="component" value="Unassembled WGS sequence"/>
</dbReference>
<feature type="compositionally biased region" description="Polar residues" evidence="1">
    <location>
        <begin position="56"/>
        <end position="67"/>
    </location>
</feature>
<reference evidence="3" key="1">
    <citation type="submission" date="2018-05" db="EMBL/GenBank/DDBJ databases">
        <title>Draft genome sequence of Stemphylium lycopersici strain CIDEFI 213.</title>
        <authorList>
            <person name="Medina R."/>
            <person name="Franco M.E.E."/>
            <person name="Lucentini C.G."/>
            <person name="Saparrat M.C.N."/>
            <person name="Balatti P.A."/>
        </authorList>
    </citation>
    <scope>NUCLEOTIDE SEQUENCE [LARGE SCALE GENOMIC DNA]</scope>
    <source>
        <strain evidence="3">CIDEFI 213</strain>
    </source>
</reference>
<comment type="caution">
    <text evidence="2">The sequence shown here is derived from an EMBL/GenBank/DDBJ whole genome shotgun (WGS) entry which is preliminary data.</text>
</comment>
<protein>
    <submittedName>
        <fullName evidence="2">Uncharacterized protein</fullName>
    </submittedName>
</protein>
<evidence type="ECO:0000313" key="2">
    <source>
        <dbReference type="EMBL" id="RAR02376.1"/>
    </source>
</evidence>
<proteinExistence type="predicted"/>
<evidence type="ECO:0000313" key="3">
    <source>
        <dbReference type="Proteomes" id="UP000249619"/>
    </source>
</evidence>